<accession>A0A5C4JG61</accession>
<dbReference type="Gene3D" id="3.40.30.120">
    <property type="match status" value="1"/>
</dbReference>
<dbReference type="PANTHER" id="PTHR43004">
    <property type="entry name" value="TRK SYSTEM POTASSIUM UPTAKE PROTEIN"/>
    <property type="match status" value="1"/>
</dbReference>
<keyword evidence="3" id="KW-0274">FAD</keyword>
<dbReference type="InterPro" id="IPR036188">
    <property type="entry name" value="FAD/NAD-bd_sf"/>
</dbReference>
<dbReference type="EMBL" id="VCKW01000027">
    <property type="protein sequence ID" value="TMR04907.1"/>
    <property type="molecule type" value="Genomic_DNA"/>
</dbReference>
<dbReference type="Pfam" id="PF21274">
    <property type="entry name" value="Rng_hyd_C"/>
    <property type="match status" value="1"/>
</dbReference>
<dbReference type="InterPro" id="IPR002938">
    <property type="entry name" value="FAD-bd"/>
</dbReference>
<dbReference type="SUPFAM" id="SSF51905">
    <property type="entry name" value="FAD/NAD(P)-binding domain"/>
    <property type="match status" value="1"/>
</dbReference>
<gene>
    <name evidence="5" type="ORF">ETD83_07595</name>
</gene>
<dbReference type="GO" id="GO:0016709">
    <property type="term" value="F:oxidoreductase activity, acting on paired donors, with incorporation or reduction of molecular oxygen, NAD(P)H as one donor, and incorporation of one atom of oxygen"/>
    <property type="evidence" value="ECO:0007669"/>
    <property type="project" value="UniProtKB-ARBA"/>
</dbReference>
<dbReference type="Gene3D" id="3.50.50.60">
    <property type="entry name" value="FAD/NAD(P)-binding domain"/>
    <property type="match status" value="1"/>
</dbReference>
<keyword evidence="6" id="KW-1185">Reference proteome</keyword>
<evidence type="ECO:0000313" key="6">
    <source>
        <dbReference type="Proteomes" id="UP000309174"/>
    </source>
</evidence>
<comment type="caution">
    <text evidence="5">The sequence shown here is derived from an EMBL/GenBank/DDBJ whole genome shotgun (WGS) entry which is preliminary data.</text>
</comment>
<dbReference type="PRINTS" id="PR00420">
    <property type="entry name" value="RNGMNOXGNASE"/>
</dbReference>
<evidence type="ECO:0000256" key="3">
    <source>
        <dbReference type="ARBA" id="ARBA00022827"/>
    </source>
</evidence>
<name>A0A5C4JG61_9ACTN</name>
<organism evidence="5 6">
    <name type="scientific">Actinomadura soli</name>
    <dbReference type="NCBI Taxonomy" id="2508997"/>
    <lineage>
        <taxon>Bacteria</taxon>
        <taxon>Bacillati</taxon>
        <taxon>Actinomycetota</taxon>
        <taxon>Actinomycetes</taxon>
        <taxon>Streptosporangiales</taxon>
        <taxon>Thermomonosporaceae</taxon>
        <taxon>Actinomadura</taxon>
    </lineage>
</organism>
<feature type="domain" description="FAD-binding" evidence="4">
    <location>
        <begin position="11"/>
        <end position="340"/>
    </location>
</feature>
<dbReference type="OrthoDB" id="8670884at2"/>
<keyword evidence="2" id="KW-0285">Flavoprotein</keyword>
<dbReference type="Proteomes" id="UP000309174">
    <property type="component" value="Unassembled WGS sequence"/>
</dbReference>
<evidence type="ECO:0000256" key="1">
    <source>
        <dbReference type="ARBA" id="ARBA00001974"/>
    </source>
</evidence>
<reference evidence="5 6" key="1">
    <citation type="submission" date="2019-05" db="EMBL/GenBank/DDBJ databases">
        <title>Draft genome sequence of Actinomadura sp. 14C53.</title>
        <authorList>
            <person name="Saricaoglu S."/>
            <person name="Isik K."/>
        </authorList>
    </citation>
    <scope>NUCLEOTIDE SEQUENCE [LARGE SCALE GENOMIC DNA]</scope>
    <source>
        <strain evidence="5 6">14C53</strain>
    </source>
</reference>
<dbReference type="PANTHER" id="PTHR43004:SF19">
    <property type="entry name" value="BINDING MONOOXYGENASE, PUTATIVE (JCVI)-RELATED"/>
    <property type="match status" value="1"/>
</dbReference>
<evidence type="ECO:0000313" key="5">
    <source>
        <dbReference type="EMBL" id="TMR04907.1"/>
    </source>
</evidence>
<dbReference type="InterPro" id="IPR050641">
    <property type="entry name" value="RIFMO-like"/>
</dbReference>
<dbReference type="GO" id="GO:0071949">
    <property type="term" value="F:FAD binding"/>
    <property type="evidence" value="ECO:0007669"/>
    <property type="project" value="InterPro"/>
</dbReference>
<sequence>MPETASGTDPDTRVIVVGAGPVGLMLAGELRLGGAGVVVLERLPEPTGESRASQLNSRTMEVLDQRGLVEALGGTEPTGRGHFGGLALDASRLPGRYPGYWKIPQFRTEAMLEAWAAGLGADIRRGQEVRTLAAGAGGVEVTADGPGGPLRASGSYLVGCDGADSTVRRLAGIGTRGTPASRELLRADVAGLEIPDRRFERFANGLAIAARRGDGVTRVMLHEFGRPAARRAGPPGFADVVSGWARITGEDIAAGTPIWVDAFDDASLQAARYREGRVLLAGDAAHVQLPAGGQALNLGLQDAANLGWKLAAQACGRAPAGLLDTYHDERHPVGEQVLANVRAQAHLLLGGREVEPMRAVMREMLALPECNDRLAAMVGGLDVRYGDGGHPLDGTRMPHCELMTGSGRTSTTRLLRPARGVLVDLSGEDASTGDPESPQAIAAPWGDRVRVVLAKAASEGPLRDVDAVLLRPDGHVAWTAPGGGDLRGALNRWFAPPSTT</sequence>
<evidence type="ECO:0000259" key="4">
    <source>
        <dbReference type="Pfam" id="PF01494"/>
    </source>
</evidence>
<dbReference type="Pfam" id="PF01494">
    <property type="entry name" value="FAD_binding_3"/>
    <property type="match status" value="1"/>
</dbReference>
<dbReference type="AlphaFoldDB" id="A0A5C4JG61"/>
<dbReference type="Gene3D" id="3.30.70.2450">
    <property type="match status" value="1"/>
</dbReference>
<evidence type="ECO:0000256" key="2">
    <source>
        <dbReference type="ARBA" id="ARBA00022630"/>
    </source>
</evidence>
<proteinExistence type="predicted"/>
<comment type="cofactor">
    <cofactor evidence="1">
        <name>FAD</name>
        <dbReference type="ChEBI" id="CHEBI:57692"/>
    </cofactor>
</comment>
<protein>
    <submittedName>
        <fullName evidence="5">Oxidoreductase</fullName>
    </submittedName>
</protein>
<dbReference type="RefSeq" id="WP_138644348.1">
    <property type="nucleotide sequence ID" value="NZ_VCKW01000027.1"/>
</dbReference>